<gene>
    <name evidence="1" type="primary">ORF11727</name>
</gene>
<proteinExistence type="predicted"/>
<feature type="non-terminal residue" evidence="1">
    <location>
        <position position="1"/>
    </location>
</feature>
<feature type="non-terminal residue" evidence="1">
    <location>
        <position position="79"/>
    </location>
</feature>
<reference evidence="1" key="1">
    <citation type="submission" date="2014-12" db="EMBL/GenBank/DDBJ databases">
        <title>Insight into the proteome of Arion vulgaris.</title>
        <authorList>
            <person name="Aradska J."/>
            <person name="Bulat T."/>
            <person name="Smidak R."/>
            <person name="Sarate P."/>
            <person name="Gangsoo J."/>
            <person name="Sialana F."/>
            <person name="Bilban M."/>
            <person name="Lubec G."/>
        </authorList>
    </citation>
    <scope>NUCLEOTIDE SEQUENCE</scope>
    <source>
        <tissue evidence="1">Skin</tissue>
    </source>
</reference>
<dbReference type="AlphaFoldDB" id="A0A0B6Y3W6"/>
<protein>
    <submittedName>
        <fullName evidence="1">Uncharacterized protein</fullName>
    </submittedName>
</protein>
<evidence type="ECO:0000313" key="1">
    <source>
        <dbReference type="EMBL" id="CEK50808.1"/>
    </source>
</evidence>
<accession>A0A0B6Y3W6</accession>
<dbReference type="Gene3D" id="3.30.200.20">
    <property type="entry name" value="Phosphorylase Kinase, domain 1"/>
    <property type="match status" value="1"/>
</dbReference>
<organism evidence="1">
    <name type="scientific">Arion vulgaris</name>
    <dbReference type="NCBI Taxonomy" id="1028688"/>
    <lineage>
        <taxon>Eukaryota</taxon>
        <taxon>Metazoa</taxon>
        <taxon>Spiralia</taxon>
        <taxon>Lophotrochozoa</taxon>
        <taxon>Mollusca</taxon>
        <taxon>Gastropoda</taxon>
        <taxon>Heterobranchia</taxon>
        <taxon>Euthyneura</taxon>
        <taxon>Panpulmonata</taxon>
        <taxon>Eupulmonata</taxon>
        <taxon>Stylommatophora</taxon>
        <taxon>Helicina</taxon>
        <taxon>Arionoidea</taxon>
        <taxon>Arionidae</taxon>
        <taxon>Arion</taxon>
    </lineage>
</organism>
<sequence length="79" mass="8995">VLANRYCIQSCVETSGQSAVLVEAKDYFSKMQSVVIKVMHTSYLPVGLKEVETLRKMNSMDPNNISHTIRLLNAFRFQD</sequence>
<dbReference type="EMBL" id="HACG01003943">
    <property type="protein sequence ID" value="CEK50808.1"/>
    <property type="molecule type" value="Transcribed_RNA"/>
</dbReference>
<name>A0A0B6Y3W6_9EUPU</name>